<dbReference type="AlphaFoldDB" id="A0A1F5YY33"/>
<dbReference type="STRING" id="1798374.A2Z33_06260"/>
<evidence type="ECO:0000313" key="1">
    <source>
        <dbReference type="EMBL" id="OGG04877.1"/>
    </source>
</evidence>
<evidence type="ECO:0000313" key="2">
    <source>
        <dbReference type="Proteomes" id="UP000178448"/>
    </source>
</evidence>
<protein>
    <submittedName>
        <fullName evidence="1">Uncharacterized protein</fullName>
    </submittedName>
</protein>
<gene>
    <name evidence="1" type="ORF">A2Z33_06260</name>
</gene>
<comment type="caution">
    <text evidence="1">The sequence shown here is derived from an EMBL/GenBank/DDBJ whole genome shotgun (WGS) entry which is preliminary data.</text>
</comment>
<dbReference type="EMBL" id="MFJD01000001">
    <property type="protein sequence ID" value="OGG04877.1"/>
    <property type="molecule type" value="Genomic_DNA"/>
</dbReference>
<reference evidence="1 2" key="1">
    <citation type="journal article" date="2016" name="Nat. Commun.">
        <title>Thousands of microbial genomes shed light on interconnected biogeochemical processes in an aquifer system.</title>
        <authorList>
            <person name="Anantharaman K."/>
            <person name="Brown C.T."/>
            <person name="Hug L.A."/>
            <person name="Sharon I."/>
            <person name="Castelle C.J."/>
            <person name="Probst A.J."/>
            <person name="Thomas B.C."/>
            <person name="Singh A."/>
            <person name="Wilkins M.J."/>
            <person name="Karaoz U."/>
            <person name="Brodie E.L."/>
            <person name="Williams K.H."/>
            <person name="Hubbard S.S."/>
            <person name="Banfield J.F."/>
        </authorList>
    </citation>
    <scope>NUCLEOTIDE SEQUENCE [LARGE SCALE GENOMIC DNA]</scope>
</reference>
<name>A0A1F5YY33_9BACT</name>
<proteinExistence type="predicted"/>
<dbReference type="Proteomes" id="UP000178448">
    <property type="component" value="Unassembled WGS sequence"/>
</dbReference>
<accession>A0A1F5YY33</accession>
<sequence>MPNMNKDYPILGKDITWDTIDGDVLLAVEFNSYAKVDGKTVTSIPNFPYATLTIECTKIPQRATLYVTHKLDFQNLWNAYKVRGIQDSEEVLVFWTKKHYKSGLIKLFASIMPKLWIRVCKKGAYKLMTDKNYKPEITGEARFLAESPVIEWKPDVME</sequence>
<organism evidence="1 2">
    <name type="scientific">Candidatus Gottesmanbacteria bacterium RBG_16_52_11</name>
    <dbReference type="NCBI Taxonomy" id="1798374"/>
    <lineage>
        <taxon>Bacteria</taxon>
        <taxon>Candidatus Gottesmaniibacteriota</taxon>
    </lineage>
</organism>